<dbReference type="GeneID" id="35597031"/>
<feature type="domain" description="Amidase" evidence="2">
    <location>
        <begin position="27"/>
        <end position="471"/>
    </location>
</feature>
<dbReference type="Proteomes" id="UP000225277">
    <property type="component" value="Unassembled WGS sequence"/>
</dbReference>
<dbReference type="InterPro" id="IPR036928">
    <property type="entry name" value="AS_sf"/>
</dbReference>
<dbReference type="STRING" id="112498.A0A2D3V0H2"/>
<accession>A0A2D3V0H2</accession>
<organism evidence="3 4">
    <name type="scientific">Ramularia collo-cygni</name>
    <dbReference type="NCBI Taxonomy" id="112498"/>
    <lineage>
        <taxon>Eukaryota</taxon>
        <taxon>Fungi</taxon>
        <taxon>Dikarya</taxon>
        <taxon>Ascomycota</taxon>
        <taxon>Pezizomycotina</taxon>
        <taxon>Dothideomycetes</taxon>
        <taxon>Dothideomycetidae</taxon>
        <taxon>Mycosphaerellales</taxon>
        <taxon>Mycosphaerellaceae</taxon>
        <taxon>Ramularia</taxon>
    </lineage>
</organism>
<keyword evidence="4" id="KW-1185">Reference proteome</keyword>
<reference evidence="3 4" key="1">
    <citation type="submission" date="2016-03" db="EMBL/GenBank/DDBJ databases">
        <authorList>
            <person name="Ploux O."/>
        </authorList>
    </citation>
    <scope>NUCLEOTIDE SEQUENCE [LARGE SCALE GENOMIC DNA]</scope>
    <source>
        <strain evidence="3 4">URUG2</strain>
    </source>
</reference>
<dbReference type="OrthoDB" id="566138at2759"/>
<dbReference type="EMBL" id="FJUY01000002">
    <property type="protein sequence ID" value="CZT15964.1"/>
    <property type="molecule type" value="Genomic_DNA"/>
</dbReference>
<sequence>MAPVLSQYTSITDLQRALYDGRTSVKEVVLHYLEQIDGLNGQLNAVTAINSNALEEAERLDKLPPEQRGPLHGLPLLIKDQIETAGIPTCFGSKLCKDYIPTKDAAIIQRLKSAGAIILAKTTQPDWAAGWFSTSSLTGTTQHPHDSSRDPGGSSSGCGTGVAAGMGLAAIGGDTCGSIRLPASFCGLVGVRVTPGRISRQGMSALVKTLDTPGPMCGNVEDAARILDVLVGFDESDSFTSINALAPRRGDFPFSDAIVKPILQGRRIGVLRQVFGTHRGIRTLLDDTLHKLSLSGGKLIDVEIPDLDRYTQSTSVYTLRSKADINEFCASREDLAHIKIEDVYHSGEYHECINLTGALVSADFHKNPHYSAKLEEIGDFQRSVAGIYAKHDLDAIIYPTCQVLAPKTKDVLDMEWHSGAFPTNTAIGSYLLFASVSVPIGRAKDDGYPEDPELPVGLEILGVPLSEERILNIAAGIEGVIMQGR</sequence>
<evidence type="ECO:0000313" key="3">
    <source>
        <dbReference type="EMBL" id="CZT15964.1"/>
    </source>
</evidence>
<evidence type="ECO:0000259" key="2">
    <source>
        <dbReference type="Pfam" id="PF01425"/>
    </source>
</evidence>
<dbReference type="AlphaFoldDB" id="A0A2D3V0H2"/>
<feature type="region of interest" description="Disordered" evidence="1">
    <location>
        <begin position="138"/>
        <end position="157"/>
    </location>
</feature>
<name>A0A2D3V0H2_9PEZI</name>
<dbReference type="SUPFAM" id="SSF75304">
    <property type="entry name" value="Amidase signature (AS) enzymes"/>
    <property type="match status" value="1"/>
</dbReference>
<dbReference type="Pfam" id="PF01425">
    <property type="entry name" value="Amidase"/>
    <property type="match status" value="1"/>
</dbReference>
<evidence type="ECO:0000313" key="4">
    <source>
        <dbReference type="Proteomes" id="UP000225277"/>
    </source>
</evidence>
<gene>
    <name evidence="3" type="ORF">RCC_01804</name>
</gene>
<dbReference type="RefSeq" id="XP_023622857.1">
    <property type="nucleotide sequence ID" value="XM_023767089.1"/>
</dbReference>
<protein>
    <recommendedName>
        <fullName evidence="2">Amidase domain-containing protein</fullName>
    </recommendedName>
</protein>
<dbReference type="PANTHER" id="PTHR42678:SF34">
    <property type="entry name" value="OS04G0183300 PROTEIN"/>
    <property type="match status" value="1"/>
</dbReference>
<dbReference type="InterPro" id="IPR023631">
    <property type="entry name" value="Amidase_dom"/>
</dbReference>
<dbReference type="Gene3D" id="3.90.1300.10">
    <property type="entry name" value="Amidase signature (AS) domain"/>
    <property type="match status" value="1"/>
</dbReference>
<proteinExistence type="predicted"/>
<dbReference type="PANTHER" id="PTHR42678">
    <property type="entry name" value="AMIDASE"/>
    <property type="match status" value="1"/>
</dbReference>
<evidence type="ECO:0000256" key="1">
    <source>
        <dbReference type="SAM" id="MobiDB-lite"/>
    </source>
</evidence>